<reference evidence="2" key="1">
    <citation type="submission" date="2022-11" db="UniProtKB">
        <authorList>
            <consortium name="WormBaseParasite"/>
        </authorList>
    </citation>
    <scope>IDENTIFICATION</scope>
</reference>
<dbReference type="WBParaSite" id="nRc.2.0.1.t01456-RA">
    <property type="protein sequence ID" value="nRc.2.0.1.t01456-RA"/>
    <property type="gene ID" value="nRc.2.0.1.g01456"/>
</dbReference>
<proteinExistence type="predicted"/>
<organism evidence="1 2">
    <name type="scientific">Romanomermis culicivorax</name>
    <name type="common">Nematode worm</name>
    <dbReference type="NCBI Taxonomy" id="13658"/>
    <lineage>
        <taxon>Eukaryota</taxon>
        <taxon>Metazoa</taxon>
        <taxon>Ecdysozoa</taxon>
        <taxon>Nematoda</taxon>
        <taxon>Enoplea</taxon>
        <taxon>Dorylaimia</taxon>
        <taxon>Mermithida</taxon>
        <taxon>Mermithoidea</taxon>
        <taxon>Mermithidae</taxon>
        <taxon>Romanomermis</taxon>
    </lineage>
</organism>
<keyword evidence="1" id="KW-1185">Reference proteome</keyword>
<dbReference type="AlphaFoldDB" id="A0A915HJF6"/>
<sequence>MNTQTENMRKVRQIYDYTFNLNLMGKKNSKLKPDEIKELARQTYCKLLETICLNLSMNSYALIMQSKN</sequence>
<dbReference type="Proteomes" id="UP000887565">
    <property type="component" value="Unplaced"/>
</dbReference>
<protein>
    <submittedName>
        <fullName evidence="2">Uncharacterized protein</fullName>
    </submittedName>
</protein>
<evidence type="ECO:0000313" key="1">
    <source>
        <dbReference type="Proteomes" id="UP000887565"/>
    </source>
</evidence>
<evidence type="ECO:0000313" key="2">
    <source>
        <dbReference type="WBParaSite" id="nRc.2.0.1.t01456-RA"/>
    </source>
</evidence>
<name>A0A915HJF6_ROMCU</name>
<accession>A0A915HJF6</accession>